<keyword evidence="2" id="KW-1185">Reference proteome</keyword>
<dbReference type="KEGG" id="byl:A4V09_21310"/>
<accession>A0A1C7IGR3</accession>
<organism evidence="1 2">
    <name type="scientific">Blautia pseudococcoides</name>
    <dbReference type="NCBI Taxonomy" id="1796616"/>
    <lineage>
        <taxon>Bacteria</taxon>
        <taxon>Bacillati</taxon>
        <taxon>Bacillota</taxon>
        <taxon>Clostridia</taxon>
        <taxon>Lachnospirales</taxon>
        <taxon>Lachnospiraceae</taxon>
        <taxon>Blautia</taxon>
    </lineage>
</organism>
<proteinExistence type="predicted"/>
<dbReference type="AlphaFoldDB" id="A0A1C7IGR3"/>
<dbReference type="RefSeq" id="WP_065544145.1">
    <property type="nucleotide sequence ID" value="NZ_CP015405.2"/>
</dbReference>
<evidence type="ECO:0008006" key="3">
    <source>
        <dbReference type="Google" id="ProtNLM"/>
    </source>
</evidence>
<dbReference type="OrthoDB" id="1910836at2"/>
<protein>
    <recommendedName>
        <fullName evidence="3">ATPase</fullName>
    </recommendedName>
</protein>
<sequence>MEDVISKLAEIEAAASRIMEDVAVQKKKLSEDNDAQIKAFDEEADRKTAKELESIRRDLEVNMEKELDNQKAETDEILHKMEKYYEAHHQEMAQKLYDKILRM</sequence>
<name>A0A1C7IGR3_9FIRM</name>
<evidence type="ECO:0000313" key="1">
    <source>
        <dbReference type="EMBL" id="ANU78053.1"/>
    </source>
</evidence>
<reference evidence="1" key="1">
    <citation type="submission" date="2017-04" db="EMBL/GenBank/DDBJ databases">
        <title>Complete Genome Sequences of Twelve Strains of a Stable Defined Moderately Diverse Mouse Microbiota 2 (sDMDMm2).</title>
        <authorList>
            <person name="Uchimura Y."/>
            <person name="Wyss M."/>
            <person name="Brugiroux S."/>
            <person name="Limenitakis J.P."/>
            <person name="Stecher B."/>
            <person name="McCoy K.D."/>
            <person name="Macpherson A.J."/>
        </authorList>
    </citation>
    <scope>NUCLEOTIDE SEQUENCE</scope>
    <source>
        <strain evidence="1">YL58</strain>
    </source>
</reference>
<dbReference type="Proteomes" id="UP000092574">
    <property type="component" value="Chromosome"/>
</dbReference>
<gene>
    <name evidence="1" type="ORF">A4V09_21310</name>
</gene>
<dbReference type="EMBL" id="CP015405">
    <property type="protein sequence ID" value="ANU78053.1"/>
    <property type="molecule type" value="Genomic_DNA"/>
</dbReference>
<dbReference type="STRING" id="1796616.A4V09_21310"/>
<evidence type="ECO:0000313" key="2">
    <source>
        <dbReference type="Proteomes" id="UP000092574"/>
    </source>
</evidence>